<evidence type="ECO:0000313" key="3">
    <source>
        <dbReference type="Proteomes" id="UP000324748"/>
    </source>
</evidence>
<evidence type="ECO:0000256" key="1">
    <source>
        <dbReference type="SAM" id="MobiDB-lite"/>
    </source>
</evidence>
<feature type="region of interest" description="Disordered" evidence="1">
    <location>
        <begin position="321"/>
        <end position="356"/>
    </location>
</feature>
<feature type="compositionally biased region" description="Polar residues" evidence="1">
    <location>
        <begin position="107"/>
        <end position="121"/>
    </location>
</feature>
<dbReference type="Proteomes" id="UP000324748">
    <property type="component" value="Unassembled WGS sequence"/>
</dbReference>
<protein>
    <submittedName>
        <fullName evidence="2">Uncharacterized protein</fullName>
    </submittedName>
</protein>
<dbReference type="OrthoDB" id="2499284at2759"/>
<gene>
    <name evidence="2" type="ORF">PGT21_029703</name>
</gene>
<sequence>MSSNTFAQYCFIRRSVAFYFALRCILACAQPGHQGLGEIPSIASDLYSIPEDLYSAHNLKRPLEHKQAPDQPDFSGVDTRGTNLVGHRSDYEAVNPQNDVMTKRQKTAQNGYGSRIPQSSLGPHVLSPGVTLDEAFPGIEFEGIQNHRSGYDLYELASFSSASTSPSSFLRSPSRSILQKGMGFTFEKQHSIEPTPESMFESMSDMSTDDDDLKMSKLLKQLQSPEFENFDTQHSSSLLQDDPQVHPHLPQLELFVGEDQAHFQVHPPIRSDPHDGVTNRQIQHPDHQVEDHSGNQGIVAPGNSHAQYGSKFFGQLNENHQVSSEASLNQDQAEVSNESLQVNNSDEGENVHESEDSTLLNKGRFLGRSINDRLLASFTKKFDYHMMELFAPSSSTSNRNDHPIHGLTTRISRKVNSYIIRIGSARKVRPGSEPTQPKAQKGRKLYSQFVDLIKWLLFINTAVLRNLDATHTLNHSELNYHQKLIAWLFEVAFQPRNSAPVLGRISCDALNAFKPGEEFGPIQRILIEFLSLPQNSDEAIQPALSLIRLYYEEFKPEICKELGNLNAADFDSKIRSLVADGIQSHMKVGSSSDFVVGRQKLGNFAIFDLEKFPQTMKPRSYQVIHELRLGKKEGDILNYFEKEFSDTFGLSSKPDISPEKTKLLKS</sequence>
<proteinExistence type="predicted"/>
<feature type="compositionally biased region" description="Polar residues" evidence="1">
    <location>
        <begin position="321"/>
        <end position="345"/>
    </location>
</feature>
<keyword evidence="3" id="KW-1185">Reference proteome</keyword>
<dbReference type="AlphaFoldDB" id="A0A5B0PGI0"/>
<dbReference type="EMBL" id="VSWC01000054">
    <property type="protein sequence ID" value="KAA1100106.1"/>
    <property type="molecule type" value="Genomic_DNA"/>
</dbReference>
<accession>A0A5B0PGI0</accession>
<name>A0A5B0PGI0_PUCGR</name>
<reference evidence="2 3" key="1">
    <citation type="submission" date="2019-05" db="EMBL/GenBank/DDBJ databases">
        <title>Emergence of the Ug99 lineage of the wheat stem rust pathogen through somatic hybridization.</title>
        <authorList>
            <person name="Li F."/>
            <person name="Upadhyaya N.M."/>
            <person name="Sperschneider J."/>
            <person name="Matny O."/>
            <person name="Nguyen-Phuc H."/>
            <person name="Mago R."/>
            <person name="Raley C."/>
            <person name="Miller M.E."/>
            <person name="Silverstein K.A.T."/>
            <person name="Henningsen E."/>
            <person name="Hirsch C.D."/>
            <person name="Visser B."/>
            <person name="Pretorius Z.A."/>
            <person name="Steffenson B.J."/>
            <person name="Schwessinger B."/>
            <person name="Dodds P.N."/>
            <person name="Figueroa M."/>
        </authorList>
    </citation>
    <scope>NUCLEOTIDE SEQUENCE [LARGE SCALE GENOMIC DNA]</scope>
    <source>
        <strain evidence="2">21-0</strain>
    </source>
</reference>
<evidence type="ECO:0000313" key="2">
    <source>
        <dbReference type="EMBL" id="KAA1100106.1"/>
    </source>
</evidence>
<feature type="region of interest" description="Disordered" evidence="1">
    <location>
        <begin position="64"/>
        <end position="124"/>
    </location>
</feature>
<organism evidence="2 3">
    <name type="scientific">Puccinia graminis f. sp. tritici</name>
    <dbReference type="NCBI Taxonomy" id="56615"/>
    <lineage>
        <taxon>Eukaryota</taxon>
        <taxon>Fungi</taxon>
        <taxon>Dikarya</taxon>
        <taxon>Basidiomycota</taxon>
        <taxon>Pucciniomycotina</taxon>
        <taxon>Pucciniomycetes</taxon>
        <taxon>Pucciniales</taxon>
        <taxon>Pucciniaceae</taxon>
        <taxon>Puccinia</taxon>
    </lineage>
</organism>
<comment type="caution">
    <text evidence="2">The sequence shown here is derived from an EMBL/GenBank/DDBJ whole genome shotgun (WGS) entry which is preliminary data.</text>
</comment>